<keyword evidence="3" id="KW-1185">Reference proteome</keyword>
<keyword evidence="1" id="KW-0812">Transmembrane</keyword>
<comment type="caution">
    <text evidence="2">The sequence shown here is derived from an EMBL/GenBank/DDBJ whole genome shotgun (WGS) entry which is preliminary data.</text>
</comment>
<sequence>SLAMRFRTTSTPFTNESVSTTPVTTFVSLDDSRDRLLNSLWCPLRQFGTQCPDPSLLSYYSCCGELNNRCCSHLRLWILILIFSLPLLLLIPLIGVIARRAKKAIGRRHDAVTQTKFRRGLVLIDQTIEEMPNEELMELR</sequence>
<dbReference type="PANTHER" id="PTHR34149:SF6">
    <property type="entry name" value="TRANSMEMBRANE PROTEIN"/>
    <property type="match status" value="1"/>
</dbReference>
<dbReference type="EMBL" id="BTRK01000005">
    <property type="protein sequence ID" value="GMR54021.1"/>
    <property type="molecule type" value="Genomic_DNA"/>
</dbReference>
<evidence type="ECO:0000313" key="3">
    <source>
        <dbReference type="Proteomes" id="UP001328107"/>
    </source>
</evidence>
<protein>
    <submittedName>
        <fullName evidence="2">Uncharacterized protein</fullName>
    </submittedName>
</protein>
<evidence type="ECO:0000313" key="2">
    <source>
        <dbReference type="EMBL" id="GMR54021.1"/>
    </source>
</evidence>
<keyword evidence="1" id="KW-1133">Transmembrane helix</keyword>
<accession>A0AAN5CZH5</accession>
<organism evidence="2 3">
    <name type="scientific">Pristionchus mayeri</name>
    <dbReference type="NCBI Taxonomy" id="1317129"/>
    <lineage>
        <taxon>Eukaryota</taxon>
        <taxon>Metazoa</taxon>
        <taxon>Ecdysozoa</taxon>
        <taxon>Nematoda</taxon>
        <taxon>Chromadorea</taxon>
        <taxon>Rhabditida</taxon>
        <taxon>Rhabditina</taxon>
        <taxon>Diplogasteromorpha</taxon>
        <taxon>Diplogasteroidea</taxon>
        <taxon>Neodiplogasteridae</taxon>
        <taxon>Pristionchus</taxon>
    </lineage>
</organism>
<gene>
    <name evidence="2" type="ORF">PMAYCL1PPCAC_24216</name>
</gene>
<name>A0AAN5CZH5_9BILA</name>
<reference evidence="3" key="1">
    <citation type="submission" date="2022-10" db="EMBL/GenBank/DDBJ databases">
        <title>Genome assembly of Pristionchus species.</title>
        <authorList>
            <person name="Yoshida K."/>
            <person name="Sommer R.J."/>
        </authorList>
    </citation>
    <scope>NUCLEOTIDE SEQUENCE [LARGE SCALE GENOMIC DNA]</scope>
    <source>
        <strain evidence="3">RS5460</strain>
    </source>
</reference>
<dbReference type="AlphaFoldDB" id="A0AAN5CZH5"/>
<dbReference type="PANTHER" id="PTHR34149">
    <property type="entry name" value="PROTEIN CBG11905-RELATED"/>
    <property type="match status" value="1"/>
</dbReference>
<dbReference type="Proteomes" id="UP001328107">
    <property type="component" value="Unassembled WGS sequence"/>
</dbReference>
<proteinExistence type="predicted"/>
<keyword evidence="1" id="KW-0472">Membrane</keyword>
<evidence type="ECO:0000256" key="1">
    <source>
        <dbReference type="SAM" id="Phobius"/>
    </source>
</evidence>
<feature type="non-terminal residue" evidence="2">
    <location>
        <position position="1"/>
    </location>
</feature>
<dbReference type="Pfam" id="PF10853">
    <property type="entry name" value="DUF2650"/>
    <property type="match status" value="1"/>
</dbReference>
<dbReference type="InterPro" id="IPR022559">
    <property type="entry name" value="SUP-1-like"/>
</dbReference>
<feature type="transmembrane region" description="Helical" evidence="1">
    <location>
        <begin position="76"/>
        <end position="98"/>
    </location>
</feature>